<accession>A0A840MTK5</accession>
<protein>
    <recommendedName>
        <fullName evidence="3">DUF2946 domain-containing protein</fullName>
    </recommendedName>
</protein>
<organism evidence="1 2">
    <name type="scientific">Chitinivorax tropicus</name>
    <dbReference type="NCBI Taxonomy" id="714531"/>
    <lineage>
        <taxon>Bacteria</taxon>
        <taxon>Pseudomonadati</taxon>
        <taxon>Pseudomonadota</taxon>
        <taxon>Betaproteobacteria</taxon>
        <taxon>Chitinivorax</taxon>
    </lineage>
</organism>
<gene>
    <name evidence="1" type="ORF">HNQ59_003436</name>
</gene>
<sequence>MIVSRKHLGLYLALLALWLHAAMSFLHGAIPTNGVGGLAFCGKLTPEIVAALADAPGGKPEQPAKVFQQGCPLCQQYEHGQAGLPPTSSVAAFPRSITSSPASDINLTMDVVQQDGNLPPPGRAPPLILG</sequence>
<evidence type="ECO:0000313" key="2">
    <source>
        <dbReference type="Proteomes" id="UP000575898"/>
    </source>
</evidence>
<reference evidence="1 2" key="1">
    <citation type="submission" date="2020-08" db="EMBL/GenBank/DDBJ databases">
        <title>Genomic Encyclopedia of Type Strains, Phase IV (KMG-IV): sequencing the most valuable type-strain genomes for metagenomic binning, comparative biology and taxonomic classification.</title>
        <authorList>
            <person name="Goeker M."/>
        </authorList>
    </citation>
    <scope>NUCLEOTIDE SEQUENCE [LARGE SCALE GENOMIC DNA]</scope>
    <source>
        <strain evidence="1 2">DSM 27165</strain>
    </source>
</reference>
<evidence type="ECO:0000313" key="1">
    <source>
        <dbReference type="EMBL" id="MBB5020122.1"/>
    </source>
</evidence>
<dbReference type="Proteomes" id="UP000575898">
    <property type="component" value="Unassembled WGS sequence"/>
</dbReference>
<dbReference type="AlphaFoldDB" id="A0A840MTK5"/>
<evidence type="ECO:0008006" key="3">
    <source>
        <dbReference type="Google" id="ProtNLM"/>
    </source>
</evidence>
<keyword evidence="2" id="KW-1185">Reference proteome</keyword>
<proteinExistence type="predicted"/>
<dbReference type="RefSeq" id="WP_184041529.1">
    <property type="nucleotide sequence ID" value="NZ_JACHHY010000025.1"/>
</dbReference>
<name>A0A840MTK5_9PROT</name>
<comment type="caution">
    <text evidence="1">The sequence shown here is derived from an EMBL/GenBank/DDBJ whole genome shotgun (WGS) entry which is preliminary data.</text>
</comment>
<dbReference type="EMBL" id="JACHHY010000025">
    <property type="protein sequence ID" value="MBB5020122.1"/>
    <property type="molecule type" value="Genomic_DNA"/>
</dbReference>